<reference evidence="2" key="1">
    <citation type="submission" date="2021-11" db="EMBL/GenBank/DDBJ databases">
        <title>Vibrio ZSDE26 sp. nov. and Vibrio ZSDZ34 sp. nov., isolated from coastal seawater in Qingdao.</title>
        <authorList>
            <person name="Zhang P."/>
        </authorList>
    </citation>
    <scope>NUCLEOTIDE SEQUENCE</scope>
    <source>
        <strain evidence="2">ZSDZ34</strain>
    </source>
</reference>
<keyword evidence="3" id="KW-1185">Reference proteome</keyword>
<evidence type="ECO:0000256" key="1">
    <source>
        <dbReference type="SAM" id="Coils"/>
    </source>
</evidence>
<evidence type="ECO:0000313" key="2">
    <source>
        <dbReference type="EMBL" id="MCJ2377827.1"/>
    </source>
</evidence>
<accession>A0A9X1WBH0</accession>
<proteinExistence type="predicted"/>
<sequence>MLTKDVSDEIQAALASLQSDGKEPSVALVKARLTTKVPMPAIIAAIKSWKSGNHVPKIEVAAEQQPNLEQRIIDLELQLKQLKERLSLLESKL</sequence>
<dbReference type="AlphaFoldDB" id="A0A9X1WBH0"/>
<evidence type="ECO:0000313" key="3">
    <source>
        <dbReference type="Proteomes" id="UP001139488"/>
    </source>
</evidence>
<name>A0A9X1WBH0_9VIBR</name>
<dbReference type="Proteomes" id="UP001139488">
    <property type="component" value="Unassembled WGS sequence"/>
</dbReference>
<dbReference type="EMBL" id="JAJNNZ010000010">
    <property type="protein sequence ID" value="MCJ2377827.1"/>
    <property type="molecule type" value="Genomic_DNA"/>
</dbReference>
<protein>
    <recommendedName>
        <fullName evidence="4">KfrA N-terminal DNA-binding domain-containing protein</fullName>
    </recommendedName>
</protein>
<organism evidence="2 3">
    <name type="scientific">Vibrio gelatinilyticus</name>
    <dbReference type="NCBI Taxonomy" id="2893468"/>
    <lineage>
        <taxon>Bacteria</taxon>
        <taxon>Pseudomonadati</taxon>
        <taxon>Pseudomonadota</taxon>
        <taxon>Gammaproteobacteria</taxon>
        <taxon>Vibrionales</taxon>
        <taxon>Vibrionaceae</taxon>
        <taxon>Vibrio</taxon>
    </lineage>
</organism>
<evidence type="ECO:0008006" key="4">
    <source>
        <dbReference type="Google" id="ProtNLM"/>
    </source>
</evidence>
<comment type="caution">
    <text evidence="2">The sequence shown here is derived from an EMBL/GenBank/DDBJ whole genome shotgun (WGS) entry which is preliminary data.</text>
</comment>
<gene>
    <name evidence="2" type="ORF">LNL84_13400</name>
</gene>
<keyword evidence="1" id="KW-0175">Coiled coil</keyword>
<dbReference type="RefSeq" id="WP_244358075.1">
    <property type="nucleotide sequence ID" value="NZ_JAJNNZ010000010.1"/>
</dbReference>
<feature type="coiled-coil region" evidence="1">
    <location>
        <begin position="58"/>
        <end position="92"/>
    </location>
</feature>